<comment type="subcellular location">
    <subcellularLocation>
        <location evidence="1">Cytoplasm</location>
        <location evidence="1">Cytoskeleton</location>
        <location evidence="1">Flagellum axoneme</location>
    </subcellularLocation>
</comment>
<keyword evidence="7" id="KW-0206">Cytoskeleton</keyword>
<evidence type="ECO:0000256" key="8">
    <source>
        <dbReference type="ARBA" id="ARBA00023273"/>
    </source>
</evidence>
<evidence type="ECO:0000256" key="6">
    <source>
        <dbReference type="ARBA" id="ARBA00023069"/>
    </source>
</evidence>
<dbReference type="Ensembl" id="ENSSMAT00000083110.1">
    <property type="protein sequence ID" value="ENSSMAP00000069804.1"/>
    <property type="gene ID" value="ENSSMAG00000011730.2"/>
</dbReference>
<evidence type="ECO:0000256" key="4">
    <source>
        <dbReference type="ARBA" id="ARBA00022846"/>
    </source>
</evidence>
<evidence type="ECO:0000313" key="11">
    <source>
        <dbReference type="Ensembl" id="ENSSMAP00000069804.1"/>
    </source>
</evidence>
<accession>A0A8D3EDE5</accession>
<dbReference type="Pfam" id="PF05914">
    <property type="entry name" value="RIB43A"/>
    <property type="match status" value="1"/>
</dbReference>
<dbReference type="GeneTree" id="ENSGT00390000010825"/>
<reference evidence="11" key="2">
    <citation type="submission" date="2025-08" db="UniProtKB">
        <authorList>
            <consortium name="Ensembl"/>
        </authorList>
    </citation>
    <scope>IDENTIFICATION</scope>
</reference>
<keyword evidence="5" id="KW-0175">Coiled coil</keyword>
<feature type="region of interest" description="Disordered" evidence="10">
    <location>
        <begin position="9"/>
        <end position="40"/>
    </location>
</feature>
<dbReference type="Proteomes" id="UP000694558">
    <property type="component" value="Chromosome 10"/>
</dbReference>
<dbReference type="PANTHER" id="PTHR14517:SF10">
    <property type="entry name" value="RIB43A-LIKE WITH COILED-COILS PROTEIN 2"/>
    <property type="match status" value="1"/>
</dbReference>
<feature type="compositionally biased region" description="Polar residues" evidence="10">
    <location>
        <begin position="328"/>
        <end position="340"/>
    </location>
</feature>
<gene>
    <name evidence="11" type="primary">ribc2</name>
</gene>
<evidence type="ECO:0000256" key="3">
    <source>
        <dbReference type="ARBA" id="ARBA00022490"/>
    </source>
</evidence>
<proteinExistence type="inferred from homology"/>
<comment type="subunit">
    <text evidence="9">Microtubule inner protein component of sperm flagellar doublet microtubules.</text>
</comment>
<evidence type="ECO:0000313" key="12">
    <source>
        <dbReference type="Proteomes" id="UP000694558"/>
    </source>
</evidence>
<protein>
    <submittedName>
        <fullName evidence="11">RIB43A domain with coiled-coils 2</fullName>
    </submittedName>
</protein>
<dbReference type="AlphaFoldDB" id="A0A8D3EDE5"/>
<reference evidence="11" key="1">
    <citation type="submission" date="2023-05" db="EMBL/GenBank/DDBJ databases">
        <title>High-quality long-read genome of Scophthalmus maximus.</title>
        <authorList>
            <person name="Lien S."/>
            <person name="Martinez P."/>
        </authorList>
    </citation>
    <scope>NUCLEOTIDE SEQUENCE [LARGE SCALE GENOMIC DNA]</scope>
</reference>
<feature type="compositionally biased region" description="Polar residues" evidence="10">
    <location>
        <begin position="22"/>
        <end position="36"/>
    </location>
</feature>
<sequence length="340" mass="39233">MFYRIFNINSRGRSRRGGHSRPSIQPVTSRHVTSKTAEGDDIQRKLTRRWFLSNQCVWNFPFPQRKTAAKGRGVKMMNSELPSERVARASLQRRRNTEAERRGRIFNDKVRTIGLDLEGLDTQVKQRKRLEEAEEEKQKACDAEMLHNSKVACILHNREVKKRRATETAIANFRHQYQQPCSQRDFDLNDPDRFKKTSVEDAQMMPPGLVGEDPESKNRLLRQREQLREWLVEQQGEQAADRRQRMLEGKGFVSSHTVTVPTHENTELTFTLPTGLQSSAPNESELRWTTWLSTCRASRWRGGGQKPSPPRSSIWPRLKRSAAGSRNVMPTTAQTPQTNS</sequence>
<evidence type="ECO:0000256" key="7">
    <source>
        <dbReference type="ARBA" id="ARBA00023212"/>
    </source>
</evidence>
<dbReference type="PANTHER" id="PTHR14517">
    <property type="entry name" value="RIB43A-RELATED"/>
    <property type="match status" value="1"/>
</dbReference>
<evidence type="ECO:0000256" key="10">
    <source>
        <dbReference type="SAM" id="MobiDB-lite"/>
    </source>
</evidence>
<keyword evidence="4" id="KW-0282">Flagellum</keyword>
<keyword evidence="6" id="KW-0969">Cilium</keyword>
<evidence type="ECO:0000256" key="9">
    <source>
        <dbReference type="ARBA" id="ARBA00046435"/>
    </source>
</evidence>
<name>A0A8D3EDE5_SCOMX</name>
<organism evidence="11 12">
    <name type="scientific">Scophthalmus maximus</name>
    <name type="common">Turbot</name>
    <name type="synonym">Psetta maxima</name>
    <dbReference type="NCBI Taxonomy" id="52904"/>
    <lineage>
        <taxon>Eukaryota</taxon>
        <taxon>Metazoa</taxon>
        <taxon>Chordata</taxon>
        <taxon>Craniata</taxon>
        <taxon>Vertebrata</taxon>
        <taxon>Euteleostomi</taxon>
        <taxon>Actinopterygii</taxon>
        <taxon>Neopterygii</taxon>
        <taxon>Teleostei</taxon>
        <taxon>Neoteleostei</taxon>
        <taxon>Acanthomorphata</taxon>
        <taxon>Carangaria</taxon>
        <taxon>Pleuronectiformes</taxon>
        <taxon>Pleuronectoidei</taxon>
        <taxon>Scophthalmidae</taxon>
        <taxon>Scophthalmus</taxon>
    </lineage>
</organism>
<comment type="similarity">
    <text evidence="2">Belongs to the RIB43A family.</text>
</comment>
<dbReference type="InterPro" id="IPR008805">
    <property type="entry name" value="RIB43A"/>
</dbReference>
<evidence type="ECO:0000256" key="1">
    <source>
        <dbReference type="ARBA" id="ARBA00004611"/>
    </source>
</evidence>
<keyword evidence="3" id="KW-0963">Cytoplasm</keyword>
<feature type="region of interest" description="Disordered" evidence="10">
    <location>
        <begin position="298"/>
        <end position="340"/>
    </location>
</feature>
<keyword evidence="8" id="KW-0966">Cell projection</keyword>
<evidence type="ECO:0000256" key="5">
    <source>
        <dbReference type="ARBA" id="ARBA00023054"/>
    </source>
</evidence>
<evidence type="ECO:0000256" key="2">
    <source>
        <dbReference type="ARBA" id="ARBA00006875"/>
    </source>
</evidence>